<protein>
    <submittedName>
        <fullName evidence="2">AAA family ATPase</fullName>
    </submittedName>
</protein>
<dbReference type="Pfam" id="PF13304">
    <property type="entry name" value="AAA_21"/>
    <property type="match status" value="1"/>
</dbReference>
<sequence>MSKIRIRNFGPIKKGLLQHEGWIDITKVTIFIGNQGSGKSTVAKLISTFSWMEKALVRGDYNRNWFERKNRLKNTFLKYHRLDTYFEEGALDNSVIEYQGNAFYIVYENGELRIKEIENQNYSLPQILYVPAERNFIAYVKSPNELKLSSDSLKEFLTEFDNAKRSIKGSISIPINNVELEYDKLNEILNIRGNDYKVRLTDASSGFQSLVPVYLVSKYLAESVKDQSDNEESMSIDETKRFKDGVKQIYSNDNLTEEQKRVALSVLSSKFNKTSFINIVEEPEQNLFPTSQWELLKKLIEFNNMSRSNQLIMTTHSPYIINYMSIAVEAHILKLKTNNDSLLQKLNEIVPLKSTIASNDLSIYQLDETNGTITKLGDYQGIPSDNNYLNHSLANGNRLFDSLLEIEQEI</sequence>
<dbReference type="Gene3D" id="3.40.50.300">
    <property type="entry name" value="P-loop containing nucleotide triphosphate hydrolases"/>
    <property type="match status" value="1"/>
</dbReference>
<evidence type="ECO:0000313" key="3">
    <source>
        <dbReference type="Proteomes" id="UP001257234"/>
    </source>
</evidence>
<dbReference type="SUPFAM" id="SSF52540">
    <property type="entry name" value="P-loop containing nucleoside triphosphate hydrolases"/>
    <property type="match status" value="1"/>
</dbReference>
<dbReference type="InterPro" id="IPR003959">
    <property type="entry name" value="ATPase_AAA_core"/>
</dbReference>
<organism evidence="2 3">
    <name type="scientific">Christiangramia sediminicola</name>
    <dbReference type="NCBI Taxonomy" id="3073267"/>
    <lineage>
        <taxon>Bacteria</taxon>
        <taxon>Pseudomonadati</taxon>
        <taxon>Bacteroidota</taxon>
        <taxon>Flavobacteriia</taxon>
        <taxon>Flavobacteriales</taxon>
        <taxon>Flavobacteriaceae</taxon>
        <taxon>Christiangramia</taxon>
    </lineage>
</organism>
<dbReference type="PANTHER" id="PTHR43581:SF4">
    <property type="entry name" value="ATP_GTP PHOSPHATASE"/>
    <property type="match status" value="1"/>
</dbReference>
<accession>A0ABU1ERW8</accession>
<dbReference type="Proteomes" id="UP001257234">
    <property type="component" value="Unassembled WGS sequence"/>
</dbReference>
<dbReference type="EMBL" id="JAVJIU010000004">
    <property type="protein sequence ID" value="MDR5591125.1"/>
    <property type="molecule type" value="Genomic_DNA"/>
</dbReference>
<keyword evidence="3" id="KW-1185">Reference proteome</keyword>
<feature type="domain" description="ATPase AAA-type core" evidence="1">
    <location>
        <begin position="28"/>
        <end position="322"/>
    </location>
</feature>
<dbReference type="PANTHER" id="PTHR43581">
    <property type="entry name" value="ATP/GTP PHOSPHATASE"/>
    <property type="match status" value="1"/>
</dbReference>
<proteinExistence type="predicted"/>
<dbReference type="InterPro" id="IPR027417">
    <property type="entry name" value="P-loop_NTPase"/>
</dbReference>
<reference evidence="3" key="1">
    <citation type="submission" date="2023-07" db="EMBL/GenBank/DDBJ databases">
        <title>Christiangramia sp. SM2212., a novel bacterium of the family Flavobacteriaceae isolated from the sea sediment.</title>
        <authorList>
            <person name="Wang J."/>
            <person name="Zhang X."/>
        </authorList>
    </citation>
    <scope>NUCLEOTIDE SEQUENCE [LARGE SCALE GENOMIC DNA]</scope>
    <source>
        <strain evidence="3">SM2212</strain>
    </source>
</reference>
<name>A0ABU1ERW8_9FLAO</name>
<evidence type="ECO:0000313" key="2">
    <source>
        <dbReference type="EMBL" id="MDR5591125.1"/>
    </source>
</evidence>
<evidence type="ECO:0000259" key="1">
    <source>
        <dbReference type="Pfam" id="PF13304"/>
    </source>
</evidence>
<dbReference type="RefSeq" id="WP_309561994.1">
    <property type="nucleotide sequence ID" value="NZ_JAVJIU010000004.1"/>
</dbReference>
<dbReference type="InterPro" id="IPR051396">
    <property type="entry name" value="Bact_Antivir_Def_Nuclease"/>
</dbReference>
<comment type="caution">
    <text evidence="2">The sequence shown here is derived from an EMBL/GenBank/DDBJ whole genome shotgun (WGS) entry which is preliminary data.</text>
</comment>
<gene>
    <name evidence="2" type="ORF">RE431_10795</name>
</gene>